<organism evidence="5 6">
    <name type="scientific">Methanobacterium spitsbergense</name>
    <dbReference type="NCBI Taxonomy" id="2874285"/>
    <lineage>
        <taxon>Archaea</taxon>
        <taxon>Methanobacteriati</taxon>
        <taxon>Methanobacteriota</taxon>
        <taxon>Methanomada group</taxon>
        <taxon>Methanobacteria</taxon>
        <taxon>Methanobacteriales</taxon>
        <taxon>Methanobacteriaceae</taxon>
        <taxon>Methanobacterium</taxon>
    </lineage>
</organism>
<dbReference type="Pfam" id="PF04607">
    <property type="entry name" value="RelA_SpoT"/>
    <property type="match status" value="1"/>
</dbReference>
<comment type="catalytic activity">
    <reaction evidence="3">
        <text>L-tyrosyl-[protein] + ATP = O-(5'-adenylyl)-L-tyrosyl-[protein] + diphosphate</text>
        <dbReference type="Rhea" id="RHEA:54288"/>
        <dbReference type="Rhea" id="RHEA-COMP:10136"/>
        <dbReference type="Rhea" id="RHEA-COMP:13846"/>
        <dbReference type="ChEBI" id="CHEBI:30616"/>
        <dbReference type="ChEBI" id="CHEBI:33019"/>
        <dbReference type="ChEBI" id="CHEBI:46858"/>
        <dbReference type="ChEBI" id="CHEBI:83624"/>
        <dbReference type="EC" id="2.7.7.108"/>
    </reaction>
</comment>
<evidence type="ECO:0000313" key="6">
    <source>
        <dbReference type="Proteomes" id="UP000825933"/>
    </source>
</evidence>
<evidence type="ECO:0000256" key="2">
    <source>
        <dbReference type="ARBA" id="ARBA00047518"/>
    </source>
</evidence>
<dbReference type="Gene3D" id="3.30.460.10">
    <property type="entry name" value="Beta Polymerase, domain 2"/>
    <property type="match status" value="1"/>
</dbReference>
<dbReference type="EC" id="2.7.7.108" evidence="1"/>
<comment type="caution">
    <text evidence="5">The sequence shown here is derived from an EMBL/GenBank/DDBJ whole genome shotgun (WGS) entry which is preliminary data.</text>
</comment>
<dbReference type="CDD" id="cd05399">
    <property type="entry name" value="NT_Rel-Spo_like"/>
    <property type="match status" value="1"/>
</dbReference>
<evidence type="ECO:0000256" key="3">
    <source>
        <dbReference type="ARBA" id="ARBA00048696"/>
    </source>
</evidence>
<dbReference type="GO" id="GO:0015969">
    <property type="term" value="P:guanosine tetraphosphate metabolic process"/>
    <property type="evidence" value="ECO:0007669"/>
    <property type="project" value="InterPro"/>
</dbReference>
<evidence type="ECO:0000313" key="5">
    <source>
        <dbReference type="EMBL" id="MBZ2164495.1"/>
    </source>
</evidence>
<dbReference type="GO" id="GO:0070733">
    <property type="term" value="F:AMPylase activity"/>
    <property type="evidence" value="ECO:0007669"/>
    <property type="project" value="UniProtKB-EC"/>
</dbReference>
<dbReference type="SMART" id="SM00954">
    <property type="entry name" value="RelA_SpoT"/>
    <property type="match status" value="1"/>
</dbReference>
<dbReference type="RefSeq" id="WP_223790175.1">
    <property type="nucleotide sequence ID" value="NZ_JAIOUQ010000001.1"/>
</dbReference>
<dbReference type="PANTHER" id="PTHR41773">
    <property type="entry name" value="GTP PYROPHOSPHATASE-RELATED"/>
    <property type="match status" value="1"/>
</dbReference>
<dbReference type="PANTHER" id="PTHR41773:SF1">
    <property type="entry name" value="RELA_SPOT DOMAIN-CONTAINING PROTEIN"/>
    <property type="match status" value="1"/>
</dbReference>
<comment type="catalytic activity">
    <reaction evidence="2">
        <text>O-(5'-adenylyl)-L-tyrosyl-[protein] + ATP = O-[5'-(adenylyl-(5'-&gt;3')-adenylyl)]-L-tyrosyl-[protein] + diphosphate</text>
        <dbReference type="Rhea" id="RHEA:66528"/>
        <dbReference type="Rhea" id="RHEA-COMP:13846"/>
        <dbReference type="Rhea" id="RHEA-COMP:17046"/>
        <dbReference type="ChEBI" id="CHEBI:30616"/>
        <dbReference type="ChEBI" id="CHEBI:33019"/>
        <dbReference type="ChEBI" id="CHEBI:83624"/>
        <dbReference type="ChEBI" id="CHEBI:167160"/>
    </reaction>
</comment>
<feature type="domain" description="RelA/SpoT" evidence="4">
    <location>
        <begin position="49"/>
        <end position="173"/>
    </location>
</feature>
<dbReference type="InterPro" id="IPR007685">
    <property type="entry name" value="RelA_SpoT"/>
</dbReference>
<evidence type="ECO:0000256" key="1">
    <source>
        <dbReference type="ARBA" id="ARBA00034531"/>
    </source>
</evidence>
<dbReference type="AlphaFoldDB" id="A0A8T5UYJ6"/>
<dbReference type="Proteomes" id="UP000825933">
    <property type="component" value="Unassembled WGS sequence"/>
</dbReference>
<accession>A0A8T5UYJ6</accession>
<name>A0A8T5UYJ6_9EURY</name>
<dbReference type="SUPFAM" id="SSF81301">
    <property type="entry name" value="Nucleotidyltransferase"/>
    <property type="match status" value="1"/>
</dbReference>
<evidence type="ECO:0000259" key="4">
    <source>
        <dbReference type="SMART" id="SM00954"/>
    </source>
</evidence>
<protein>
    <recommendedName>
        <fullName evidence="1">protein adenylyltransferase</fullName>
        <ecNumber evidence="1">2.7.7.108</ecNumber>
    </recommendedName>
</protein>
<dbReference type="InterPro" id="IPR043519">
    <property type="entry name" value="NT_sf"/>
</dbReference>
<keyword evidence="6" id="KW-1185">Reference proteome</keyword>
<reference evidence="6" key="1">
    <citation type="journal article" date="2022" name="Microbiol. Resour. Announc.">
        <title>Draft Genome Sequence of a Methanogenic Archaeon from West Spitsbergen Permafrost.</title>
        <authorList>
            <person name="Trubitsyn V."/>
            <person name="Rivkina E."/>
            <person name="Shcherbakova V."/>
        </authorList>
    </citation>
    <scope>NUCLEOTIDE SEQUENCE [LARGE SCALE GENOMIC DNA]</scope>
    <source>
        <strain evidence="6">VT</strain>
    </source>
</reference>
<dbReference type="EMBL" id="JAIOUQ010000001">
    <property type="protein sequence ID" value="MBZ2164495.1"/>
    <property type="molecule type" value="Genomic_DNA"/>
</dbReference>
<gene>
    <name evidence="5" type="ORF">K8N75_00290</name>
</gene>
<sequence>MSGKTFIKEEVLAKYEEVRDKYDRLGILLNHELKTLFEDNEIPVMDIYYRTKDFDSFWKKIERKPYADPFEDIEDLCGIRIICTHKANLDKISKVIRREFDILKYENKLDSLEHDKFDYLSLHFVVSLEDDWLYTPSTRDLRGLKAEIQIRTILMHAWADVSHKISYKREEDVPTHLRRKLNRLIALFEIADDQFDLIVKEIEEYRISLIAEAEKCGRFDVNQELNLDSLQAFMDVYFEGKEESIDRTSKLLEAILEFNKKIGKKIGDEISLKSLVEYYEIDKNYLTPENYDRDDMNEKDKLHNRTQNELTLTILANHKKWMDFRIDNF</sequence>
<proteinExistence type="predicted"/>
<dbReference type="Gene3D" id="1.10.287.860">
    <property type="entry name" value="Nucleotidyltransferase"/>
    <property type="match status" value="1"/>
</dbReference>